<keyword evidence="3" id="KW-1185">Reference proteome</keyword>
<proteinExistence type="predicted"/>
<dbReference type="InterPro" id="IPR008979">
    <property type="entry name" value="Galactose-bd-like_sf"/>
</dbReference>
<dbReference type="Gene3D" id="2.60.120.260">
    <property type="entry name" value="Galactose-binding domain-like"/>
    <property type="match status" value="1"/>
</dbReference>
<dbReference type="Pfam" id="PF11958">
    <property type="entry name" value="DUF3472"/>
    <property type="match status" value="1"/>
</dbReference>
<accession>A0A3R6K5W0</accession>
<dbReference type="InterPro" id="IPR021862">
    <property type="entry name" value="DUF3472"/>
</dbReference>
<dbReference type="InterPro" id="IPR008969">
    <property type="entry name" value="CarboxyPept-like_regulatory"/>
</dbReference>
<evidence type="ECO:0000313" key="3">
    <source>
        <dbReference type="Proteomes" id="UP000286598"/>
    </source>
</evidence>
<dbReference type="EMBL" id="QRNO01000050">
    <property type="protein sequence ID" value="RHK48984.1"/>
    <property type="molecule type" value="Genomic_DNA"/>
</dbReference>
<dbReference type="Proteomes" id="UP000286598">
    <property type="component" value="Unassembled WGS sequence"/>
</dbReference>
<evidence type="ECO:0000259" key="1">
    <source>
        <dbReference type="PROSITE" id="PS50022"/>
    </source>
</evidence>
<dbReference type="PROSITE" id="PS50022">
    <property type="entry name" value="FA58C_3"/>
    <property type="match status" value="1"/>
</dbReference>
<gene>
    <name evidence="2" type="ORF">DW060_09610</name>
</gene>
<dbReference type="Gene3D" id="2.60.40.1120">
    <property type="entry name" value="Carboxypeptidase-like, regulatory domain"/>
    <property type="match status" value="1"/>
</dbReference>
<dbReference type="SUPFAM" id="SSF49464">
    <property type="entry name" value="Carboxypeptidase regulatory domain-like"/>
    <property type="match status" value="1"/>
</dbReference>
<dbReference type="SUPFAM" id="SSF49785">
    <property type="entry name" value="Galactose-binding domain-like"/>
    <property type="match status" value="1"/>
</dbReference>
<dbReference type="OrthoDB" id="8901262at2"/>
<dbReference type="Pfam" id="PF00754">
    <property type="entry name" value="F5_F8_type_C"/>
    <property type="match status" value="1"/>
</dbReference>
<dbReference type="InterPro" id="IPR000421">
    <property type="entry name" value="FA58C"/>
</dbReference>
<protein>
    <submittedName>
        <fullName evidence="2">DUF3472 domain-containing protein</fullName>
    </submittedName>
</protein>
<evidence type="ECO:0000313" key="2">
    <source>
        <dbReference type="EMBL" id="RHK48984.1"/>
    </source>
</evidence>
<dbReference type="Pfam" id="PF13620">
    <property type="entry name" value="CarboxypepD_reg"/>
    <property type="match status" value="1"/>
</dbReference>
<organism evidence="2 3">
    <name type="scientific">Leyella stercorea</name>
    <dbReference type="NCBI Taxonomy" id="363265"/>
    <lineage>
        <taxon>Bacteria</taxon>
        <taxon>Pseudomonadati</taxon>
        <taxon>Bacteroidota</taxon>
        <taxon>Bacteroidia</taxon>
        <taxon>Bacteroidales</taxon>
        <taxon>Prevotellaceae</taxon>
        <taxon>Leyella</taxon>
    </lineage>
</organism>
<reference evidence="2 3" key="1">
    <citation type="submission" date="2018-08" db="EMBL/GenBank/DDBJ databases">
        <title>A genome reference for cultivated species of the human gut microbiota.</title>
        <authorList>
            <person name="Zou Y."/>
            <person name="Xue W."/>
            <person name="Luo G."/>
        </authorList>
    </citation>
    <scope>NUCLEOTIDE SEQUENCE [LARGE SCALE GENOMIC DNA]</scope>
    <source>
        <strain evidence="2 3">AF42-9</strain>
    </source>
</reference>
<dbReference type="AlphaFoldDB" id="A0A3R6K5W0"/>
<sequence>MNKLSTLLLCAVLSAQTFNSKVHAIETELSAAHGYVETTDGTVGASGINMPGEALNSSGRPQMNNTLSAWTSTSVCAVYYFHHPAATVSNTLKLNVKALQTAKFRLTVTDPDSPATPLYTKEFSAKGPLIGGDVEVGMGDITFTHSAYYRYKLECLSGNNAINNISRFKFSTSSSEASYAANYLSSPSVHLNNWHSTASGAPSGDGYDWLFEEIMIPAESDLVGTYAEAIGALNGYMGIQMNGYVDGEPRHDVLFSMWDDGSTDEDPNLPEHLRAGAVDWDEKTTVNRFGNEGTGVQTYRRGNYWTPGTYVQFITNCRPETTSYTTVENGKTVVHEQHNMLVSTWFNALDGKGWQYMATVRKRNSSTYFSTWYSFLENYVWTNGQASRKAYYRNGYGRARATGKWYNFNSVGFGHTDGGKEDGARADYGQGVTENASDRTFFMQTGGYTFTKQTASIVSLATDNTVVDTIDIAPLDLRVRQAIQKEIDRATEDELFTQTLLDKKGWTVIEKSSEETSGEGTNGRAQQIVDGDDNTYWHPQWRGGTATLPHTIVVDMKTINNVGGFQFKMGDDPTRFIKAYDIYGSTDNSKWTLLCSDDAAPTKSEFRKLLDVSVDIRYFKIVIRQTTATDGPWLRIYEVDLCSGKSIKSTLSGRVTCNGKPVNGATVNLRSSEKVYDATTDEFGYYTINVDRTDLTYQLTAWADGYYSYYESQPIEIKGSVVKDIDLKPMTAINSVSITGDIPSDAARYNISGQRVEQGTRGIVIVNGKKYLTK</sequence>
<name>A0A3R6K5W0_9BACT</name>
<comment type="caution">
    <text evidence="2">The sequence shown here is derived from an EMBL/GenBank/DDBJ whole genome shotgun (WGS) entry which is preliminary data.</text>
</comment>
<feature type="domain" description="F5/8 type C" evidence="1">
    <location>
        <begin position="496"/>
        <end position="641"/>
    </location>
</feature>